<evidence type="ECO:0000313" key="1">
    <source>
        <dbReference type="EMBL" id="CAL2076866.1"/>
    </source>
</evidence>
<dbReference type="EMBL" id="CAXIXY010000003">
    <property type="protein sequence ID" value="CAL2076866.1"/>
    <property type="molecule type" value="Genomic_DNA"/>
</dbReference>
<organism evidence="1 2">
    <name type="scientific">Tenacibaculum platacis</name>
    <dbReference type="NCBI Taxonomy" id="3137852"/>
    <lineage>
        <taxon>Bacteria</taxon>
        <taxon>Pseudomonadati</taxon>
        <taxon>Bacteroidota</taxon>
        <taxon>Flavobacteriia</taxon>
        <taxon>Flavobacteriales</taxon>
        <taxon>Flavobacteriaceae</taxon>
        <taxon>Tenacibaculum</taxon>
    </lineage>
</organism>
<keyword evidence="2" id="KW-1185">Reference proteome</keyword>
<proteinExistence type="predicted"/>
<comment type="caution">
    <text evidence="1">The sequence shown here is derived from an EMBL/GenBank/DDBJ whole genome shotgun (WGS) entry which is preliminary data.</text>
</comment>
<protein>
    <submittedName>
        <fullName evidence="1">YD repeat-containing protein</fullName>
    </submittedName>
</protein>
<dbReference type="RefSeq" id="WP_348710008.1">
    <property type="nucleotide sequence ID" value="NZ_CAXIXY010000003.1"/>
</dbReference>
<gene>
    <name evidence="1" type="ORF">T190607A01A_10433</name>
</gene>
<name>A0ABM9NS50_9FLAO</name>
<dbReference type="Gene3D" id="2.180.10.10">
    <property type="entry name" value="RHS repeat-associated core"/>
    <property type="match status" value="1"/>
</dbReference>
<accession>A0ABM9NS50</accession>
<sequence>MKKIVSGFLVMVSTIMLGQELPNVTPLSPEASSIGKYGQIPVGLFTGTPQVNVPICTFKSGPLSVPVSLNYSSNGIRIDEYASSVGLGWNLSAGGVITRSVYGKKDENQYRPAKNVNLAIGEDRFLYASAAADPGPESVDTQPDIFSFNFNGFSGKFYLDDNAPFFTDRDIIFLEPSPVKVEILNIGTENQFKITDPKGIVYYFGGENAIEKFKYDATNQADNPETYPLVPSAWFLTKIVHLNGEEINFSYERGSVIYKNSISQSVTKVDGFYNESDPCISTSSDKAYLNITQGYFSYLKEISSSRSGKVIFNYAQKQFMPNGFKQLNTIVVENVNQKIIKQFDLSYLLSEATGNINYDFTQENYYNKRYFLSSVLEKSTASTDLNPYVFEYNSPDNLPSRFSYAQDYWGFYNGKTTNRNLIDQDIINKLSSNFVLGNALSDFEGADRSPNVEFGQLGMLSSITYPTKGKNEFTYEGHSYYGEVTRDPLYVSKIANVNPTNTTGSFEVLNVVQDHKGWLNFGANLDDFVQDIGDTNNNLNFNIAEIDVFDITTNTAVGEEIFEASDIHGWRPISGVAYGITNLNFSKKKYVRLKKGHSYRFNIRLNSGYTLSHIKLDYFDQPSVVINENIPVGGVRIAQVDALDGNGKVETKKYHYGSMNCLNCDSGRIIDRKIEPTVYSNRMIFCSSAGSTNNPSQFCPTAECGNTTITSNTAFPLYGIQGYHIGYTNVVEELGNNFEGGAIEHMFEGDFSIAPNISVFGEELVPGMPYSNFYGFGRKVGEKIYANLNGEFKVVQEVNNEYEHKTSLDKETTIYAVRKAGTIVAGVGFVDDPNFTLQNSQYHISQYSLFRQWHVMRKRTTLNYDQNGENPFTTIENFFYDNPDHLQQTRAQVEDSKGKLVETKTIFPQDIAESNRTTAQQKLISLHKILEPIEVATSELEGNTTRRINKVYTEYQDFGTNLVLPKTVKTSKNTSVLESRVNYKLYDSYGNPVEVSKEGGGSIVYIWGYNYQYPLAKIENINYSQIQDYIQNIQTKSDLDIDRTIGDLGTEGALRLALNNLRNVLPEDALMTSYTYDPMIGVTSVTDPRGYTMYYEYDKHQRLKYVRDEDGNLISENKYNYKK</sequence>
<evidence type="ECO:0000313" key="2">
    <source>
        <dbReference type="Proteomes" id="UP001497416"/>
    </source>
</evidence>
<reference evidence="1 2" key="1">
    <citation type="submission" date="2024-05" db="EMBL/GenBank/DDBJ databases">
        <authorList>
            <person name="Duchaud E."/>
        </authorList>
    </citation>
    <scope>NUCLEOTIDE SEQUENCE [LARGE SCALE GENOMIC DNA]</scope>
    <source>
        <strain evidence="1">Ena-SAMPLE-TAB-13-05-2024-13:56:06:370-140302</strain>
    </source>
</reference>
<dbReference type="Proteomes" id="UP001497416">
    <property type="component" value="Unassembled WGS sequence"/>
</dbReference>